<protein>
    <submittedName>
        <fullName evidence="6">Zinc ABC transporter substrate-binding protein</fullName>
    </submittedName>
</protein>
<dbReference type="Gene3D" id="3.40.50.1980">
    <property type="entry name" value="Nitrogenase molybdenum iron protein domain"/>
    <property type="match status" value="2"/>
</dbReference>
<evidence type="ECO:0000256" key="2">
    <source>
        <dbReference type="ARBA" id="ARBA00022448"/>
    </source>
</evidence>
<dbReference type="Proteomes" id="UP001442494">
    <property type="component" value="Unassembled WGS sequence"/>
</dbReference>
<proteinExistence type="inferred from homology"/>
<evidence type="ECO:0000256" key="5">
    <source>
        <dbReference type="RuleBase" id="RU003512"/>
    </source>
</evidence>
<comment type="caution">
    <text evidence="6">The sequence shown here is derived from an EMBL/GenBank/DDBJ whole genome shotgun (WGS) entry which is preliminary data.</text>
</comment>
<dbReference type="PRINTS" id="PR00690">
    <property type="entry name" value="ADHESNFAMILY"/>
</dbReference>
<comment type="similarity">
    <text evidence="5">Belongs to the bacterial solute-binding protein 9 family.</text>
</comment>
<evidence type="ECO:0000313" key="6">
    <source>
        <dbReference type="EMBL" id="MEP0867598.1"/>
    </source>
</evidence>
<dbReference type="SUPFAM" id="SSF53807">
    <property type="entry name" value="Helical backbone' metal receptor"/>
    <property type="match status" value="1"/>
</dbReference>
<dbReference type="PANTHER" id="PTHR42953">
    <property type="entry name" value="HIGH-AFFINITY ZINC UPTAKE SYSTEM PROTEIN ZNUA-RELATED"/>
    <property type="match status" value="1"/>
</dbReference>
<dbReference type="PROSITE" id="PS51257">
    <property type="entry name" value="PROKAR_LIPOPROTEIN"/>
    <property type="match status" value="1"/>
</dbReference>
<sequence length="324" mass="35236">MKLNLEIIGVAIVFGLMGCNSAPVDPINIPTNTNKNQPQVVATTDILCDLTQEIAQNTIDLTCLINPGTDPHLYQPKPEDRQAIENAKLILYAGYDFEPGLIKLIQATKNPASKIAVNEVAVPNPEPFQENGKTIPDPHVWHDAKNGIRIVETIRSNLEKLAPSNAVLYNSNAEKITSELRQVDTWIKTQVATIPPTQRKLVTTHDALGYYVKAYGLSFEGALGGLSTEEKPTAARVKALVKDIKNVGVPTIFAETTTNPRLIEAVAKEANVKVSDRELFADSLGALGTEGDNYQGMLIANTRTIVEGLGGKYTPLKAKNYNQP</sequence>
<dbReference type="Pfam" id="PF01297">
    <property type="entry name" value="ZnuA"/>
    <property type="match status" value="1"/>
</dbReference>
<keyword evidence="7" id="KW-1185">Reference proteome</keyword>
<evidence type="ECO:0000256" key="4">
    <source>
        <dbReference type="ARBA" id="ARBA00022729"/>
    </source>
</evidence>
<keyword evidence="3" id="KW-0479">Metal-binding</keyword>
<gene>
    <name evidence="6" type="ORF">NDI37_24425</name>
</gene>
<dbReference type="InterPro" id="IPR006129">
    <property type="entry name" value="AdhesinB"/>
</dbReference>
<dbReference type="PANTHER" id="PTHR42953:SF1">
    <property type="entry name" value="METAL-BINDING PROTEIN HI_0362-RELATED"/>
    <property type="match status" value="1"/>
</dbReference>
<keyword evidence="4" id="KW-0732">Signal</keyword>
<comment type="subcellular location">
    <subcellularLocation>
        <location evidence="1">Cell envelope</location>
    </subcellularLocation>
</comment>
<evidence type="ECO:0000313" key="7">
    <source>
        <dbReference type="Proteomes" id="UP001442494"/>
    </source>
</evidence>
<keyword evidence="2 5" id="KW-0813">Transport</keyword>
<dbReference type="PRINTS" id="PR00691">
    <property type="entry name" value="ADHESINB"/>
</dbReference>
<dbReference type="InterPro" id="IPR006127">
    <property type="entry name" value="ZnuA-like"/>
</dbReference>
<accession>A0ABV0JVX1</accession>
<dbReference type="InterPro" id="IPR006128">
    <property type="entry name" value="Lipoprotein_PsaA-like"/>
</dbReference>
<dbReference type="InterPro" id="IPR050492">
    <property type="entry name" value="Bact_metal-bind_prot9"/>
</dbReference>
<organism evidence="6 7">
    <name type="scientific">Funiculus sociatus GB2-A5</name>
    <dbReference type="NCBI Taxonomy" id="2933946"/>
    <lineage>
        <taxon>Bacteria</taxon>
        <taxon>Bacillati</taxon>
        <taxon>Cyanobacteriota</taxon>
        <taxon>Cyanophyceae</taxon>
        <taxon>Coleofasciculales</taxon>
        <taxon>Coleofasciculaceae</taxon>
        <taxon>Funiculus</taxon>
    </lineage>
</organism>
<name>A0ABV0JVX1_9CYAN</name>
<evidence type="ECO:0000256" key="1">
    <source>
        <dbReference type="ARBA" id="ARBA00004196"/>
    </source>
</evidence>
<reference evidence="6 7" key="1">
    <citation type="submission" date="2022-04" db="EMBL/GenBank/DDBJ databases">
        <title>Positive selection, recombination, and allopatry shape intraspecific diversity of widespread and dominant cyanobacteria.</title>
        <authorList>
            <person name="Wei J."/>
            <person name="Shu W."/>
            <person name="Hu C."/>
        </authorList>
    </citation>
    <scope>NUCLEOTIDE SEQUENCE [LARGE SCALE GENOMIC DNA]</scope>
    <source>
        <strain evidence="6 7">GB2-A5</strain>
    </source>
</reference>
<dbReference type="RefSeq" id="WP_199295192.1">
    <property type="nucleotide sequence ID" value="NZ_JAMPKK010000078.1"/>
</dbReference>
<evidence type="ECO:0000256" key="3">
    <source>
        <dbReference type="ARBA" id="ARBA00022723"/>
    </source>
</evidence>
<dbReference type="EMBL" id="JAMPKK010000078">
    <property type="protein sequence ID" value="MEP0867598.1"/>
    <property type="molecule type" value="Genomic_DNA"/>
</dbReference>